<keyword evidence="3" id="KW-1185">Reference proteome</keyword>
<dbReference type="OrthoDB" id="413428at2759"/>
<keyword evidence="1" id="KW-0812">Transmembrane</keyword>
<dbReference type="AlphaFoldDB" id="A0A812THQ5"/>
<reference evidence="2" key="1">
    <citation type="submission" date="2021-02" db="EMBL/GenBank/DDBJ databases">
        <authorList>
            <person name="Dougan E. K."/>
            <person name="Rhodes N."/>
            <person name="Thang M."/>
            <person name="Chan C."/>
        </authorList>
    </citation>
    <scope>NUCLEOTIDE SEQUENCE</scope>
</reference>
<proteinExistence type="predicted"/>
<evidence type="ECO:0000313" key="2">
    <source>
        <dbReference type="EMBL" id="CAE7526083.1"/>
    </source>
</evidence>
<feature type="transmembrane region" description="Helical" evidence="1">
    <location>
        <begin position="234"/>
        <end position="251"/>
    </location>
</feature>
<keyword evidence="1" id="KW-0472">Membrane</keyword>
<gene>
    <name evidence="2" type="ORF">SNEC2469_LOCUS15078</name>
</gene>
<dbReference type="InterPro" id="IPR025671">
    <property type="entry name" value="HXXEE"/>
</dbReference>
<feature type="transmembrane region" description="Helical" evidence="1">
    <location>
        <begin position="207"/>
        <end position="228"/>
    </location>
</feature>
<name>A0A812THQ5_9DINO</name>
<keyword evidence="1" id="KW-1133">Transmembrane helix</keyword>
<dbReference type="Pfam" id="PF13787">
    <property type="entry name" value="HXXEE"/>
    <property type="match status" value="1"/>
</dbReference>
<organism evidence="2 3">
    <name type="scientific">Symbiodinium necroappetens</name>
    <dbReference type="NCBI Taxonomy" id="1628268"/>
    <lineage>
        <taxon>Eukaryota</taxon>
        <taxon>Sar</taxon>
        <taxon>Alveolata</taxon>
        <taxon>Dinophyceae</taxon>
        <taxon>Suessiales</taxon>
        <taxon>Symbiodiniaceae</taxon>
        <taxon>Symbiodinium</taxon>
    </lineage>
</organism>
<comment type="caution">
    <text evidence="2">The sequence shown here is derived from an EMBL/GenBank/DDBJ whole genome shotgun (WGS) entry which is preliminary data.</text>
</comment>
<accession>A0A812THQ5</accession>
<evidence type="ECO:0000313" key="3">
    <source>
        <dbReference type="Proteomes" id="UP000601435"/>
    </source>
</evidence>
<feature type="transmembrane region" description="Helical" evidence="1">
    <location>
        <begin position="124"/>
        <end position="145"/>
    </location>
</feature>
<dbReference type="EMBL" id="CAJNJA010024408">
    <property type="protein sequence ID" value="CAE7526083.1"/>
    <property type="molecule type" value="Genomic_DNA"/>
</dbReference>
<feature type="transmembrane region" description="Helical" evidence="1">
    <location>
        <begin position="33"/>
        <end position="51"/>
    </location>
</feature>
<dbReference type="Proteomes" id="UP000601435">
    <property type="component" value="Unassembled WGS sequence"/>
</dbReference>
<sequence length="274" mass="30463">MAVDVATPFPNPVPTADSGPAMLKGAPWLDANWPYISTFLCPIFFLLPFALSKSPRQALQNPYVLGWMTVAFYCWHQTEEHAHDLRGWRYSFVPNFNHSVGALVFKSCETIGHLSCPLNTRITLYVNVFVVWVGFVATMISAHYLGGPYAFAGLVNWGMSVVNAFGGHLIPFLFMGYNPGAFQSIFMFLFGIYAISRGGRRLAAASIVNGVLFHIITFGVGTNLVLVAHWPEELMLVLSVVGTWPMPLLLARHFAPKQYDKLEDLDDSENEESP</sequence>
<feature type="transmembrane region" description="Helical" evidence="1">
    <location>
        <begin position="165"/>
        <end position="195"/>
    </location>
</feature>
<protein>
    <submittedName>
        <fullName evidence="2">Uncharacterized protein</fullName>
    </submittedName>
</protein>
<evidence type="ECO:0000256" key="1">
    <source>
        <dbReference type="SAM" id="Phobius"/>
    </source>
</evidence>